<feature type="domain" description="Nephrocystin 3-like N-terminal" evidence="4">
    <location>
        <begin position="309"/>
        <end position="413"/>
    </location>
</feature>
<feature type="region of interest" description="Disordered" evidence="2">
    <location>
        <begin position="1296"/>
        <end position="1324"/>
    </location>
</feature>
<reference evidence="5" key="1">
    <citation type="submission" date="2021-07" db="EMBL/GenBank/DDBJ databases">
        <authorList>
            <person name="Durling M."/>
        </authorList>
    </citation>
    <scope>NUCLEOTIDE SEQUENCE</scope>
</reference>
<dbReference type="Proteomes" id="UP000701801">
    <property type="component" value="Unassembled WGS sequence"/>
</dbReference>
<name>A0A9N9LUQ0_9HELO</name>
<protein>
    <recommendedName>
        <fullName evidence="7">Fungal STAND N-terminal Goodbye domain-containing protein</fullName>
    </recommendedName>
</protein>
<evidence type="ECO:0000256" key="1">
    <source>
        <dbReference type="ARBA" id="ARBA00022737"/>
    </source>
</evidence>
<feature type="compositionally biased region" description="Basic and acidic residues" evidence="2">
    <location>
        <begin position="604"/>
        <end position="622"/>
    </location>
</feature>
<dbReference type="Pfam" id="PF17109">
    <property type="entry name" value="Goodbye"/>
    <property type="match status" value="1"/>
</dbReference>
<dbReference type="Pfam" id="PF24883">
    <property type="entry name" value="NPHP3_N"/>
    <property type="match status" value="1"/>
</dbReference>
<organism evidence="5 6">
    <name type="scientific">Hymenoscyphus albidus</name>
    <dbReference type="NCBI Taxonomy" id="595503"/>
    <lineage>
        <taxon>Eukaryota</taxon>
        <taxon>Fungi</taxon>
        <taxon>Dikarya</taxon>
        <taxon>Ascomycota</taxon>
        <taxon>Pezizomycotina</taxon>
        <taxon>Leotiomycetes</taxon>
        <taxon>Helotiales</taxon>
        <taxon>Helotiaceae</taxon>
        <taxon>Hymenoscyphus</taxon>
    </lineage>
</organism>
<feature type="domain" description="Fungal STAND N-terminal Goodbye" evidence="3">
    <location>
        <begin position="36"/>
        <end position="87"/>
    </location>
</feature>
<evidence type="ECO:0008006" key="7">
    <source>
        <dbReference type="Google" id="ProtNLM"/>
    </source>
</evidence>
<keyword evidence="1" id="KW-0677">Repeat</keyword>
<dbReference type="InterPro" id="IPR031350">
    <property type="entry name" value="Goodbye_dom"/>
</dbReference>
<feature type="region of interest" description="Disordered" evidence="2">
    <location>
        <begin position="1215"/>
        <end position="1243"/>
    </location>
</feature>
<evidence type="ECO:0000256" key="2">
    <source>
        <dbReference type="SAM" id="MobiDB-lite"/>
    </source>
</evidence>
<feature type="region of interest" description="Disordered" evidence="2">
    <location>
        <begin position="591"/>
        <end position="625"/>
    </location>
</feature>
<sequence length="1454" mass="164692">MEKDKGSSNGATSIPPPPYSTTADGQNQASTLGNLWSDAIATYERRTGQTLSLGQMKNLDEVIKGIEKQTEKLGDFRHDKGKTDKAFPPAVPVGLIFCALGQVMNSFNEMSADYDKFMDFAFVGRFFERLSIIENRTPESAGFLNAVICVFTNMLEIFAIAQMYSKKHGRFKKWFLNLVDGEDPDLTKAYKAMEMAVNELSDAVGIETLRNTAAYTEILVANVYEQKANWKKIEEWMVRANEKSLVTSNNNDVTKYHPKRGKTDPGEKRRVALAEVKGNFKRFYPGFDLNAGSRARSQENSRIEGSIDGTGQWIFEEENYKGWASTNGNDVAWIEGGAGIGKSFLSQTIAMDLEKSSTNSSFYASFSFKEGQDGLTSFKNSLCCLSIQIAEKNPNYLEELASALDTTKISSEDLNIHVLLTARSAISDEILTLNPLVIHMTKEKIKTDIEQFVLKRMEVLPHLRKFRKSVKSRITNKLKRNADGMLYVEYILRRLNYIGREKAVVKDLDRNLPHGLKDLYSLMLTECQSSITAEQCRIAKELFAWMAYSKRTLTREEAAQLCASTAGKDDFDVEDLVDEINGRSARILEFNRSQEDDEDLEERADDKTETNDTEEPGFHMESGETPLDFQERPLREYFRVVKTEKNGLRTQPSTAHLAIFETCGSLLLKNESEMEVEKRPKLLEYVAKYFPDHLEEIDINSISDDEAYRVVVVLYKILTNFNNFARVIESFGTLLYSEMASNGDGSWIDVVKQWAGRAISLDENVLGTEVAQWAKEIITSEQLLMSLARGHVLNSFKAFDDFKISRGFEYARDAFKLSGFDVKSDTLKTVLTIMTHSTDMKIDAGSYGAIASTLARFDLPEEAIKYVNRAFDILSLGNSSLRFYLTASLFHLAVDLAEKGNEFTKQEHENPIRYIDQAISVLPLDWRKSKDLPDMVEYLYFRKAEQLTTKERPEDAIQAYEELRAVRPDKTVEGFVLQLMVKIWDEEHDPDASRTFAMIKGWTESELLTWFAWIFDSPDFDVTDAILRLDRVAAKNGEEGKKFILQCYRNYTETLRSKSAHAHSEANRDSTDLELEQTFFKSRRALAEIMFEEFRGSSDPIKKAKLLNEMKDYLTPSELNKGVFKIESSNASIIFAIMHRALGSATEFESILKKTFDTCIQGLSDTVGWNDSSSFRLLSKVLACVEGMERDSLIALSCMYSKVTEESLEETVQVNSEKQLEEEINLDTPKPDSERSETEKKIGTDECAADTPVHLTKTTIPTSTMDDGVLTSNTKTIIEEVTLSPEKPDKAIGQIEADDSTTSEDRSNEAIENKTKPYALPPIPDEEKLPSVGQYFVGCDGDCGSAWSSWEEPQYLCIVCTNIDLCTICHGKWISLNGGGQSGYWRPYCGYDHRYIKGPIEGWRGVRDGEIRIMVDGKIEKIKLSVWLSELDGRWNQAWDRFWRRLDGVKNIGF</sequence>
<evidence type="ECO:0000259" key="4">
    <source>
        <dbReference type="Pfam" id="PF24883"/>
    </source>
</evidence>
<dbReference type="PANTHER" id="PTHR10039:SF17">
    <property type="entry name" value="FUNGAL STAND N-TERMINAL GOODBYE DOMAIN-CONTAINING PROTEIN-RELATED"/>
    <property type="match status" value="1"/>
</dbReference>
<dbReference type="PANTHER" id="PTHR10039">
    <property type="entry name" value="AMELOGENIN"/>
    <property type="match status" value="1"/>
</dbReference>
<accession>A0A9N9LUQ0</accession>
<feature type="region of interest" description="Disordered" evidence="2">
    <location>
        <begin position="1"/>
        <end position="28"/>
    </location>
</feature>
<evidence type="ECO:0000313" key="6">
    <source>
        <dbReference type="Proteomes" id="UP000701801"/>
    </source>
</evidence>
<feature type="compositionally biased region" description="Basic and acidic residues" evidence="2">
    <location>
        <begin position="1303"/>
        <end position="1315"/>
    </location>
</feature>
<dbReference type="EMBL" id="CAJVRM010000280">
    <property type="protein sequence ID" value="CAG8978789.1"/>
    <property type="molecule type" value="Genomic_DNA"/>
</dbReference>
<evidence type="ECO:0000259" key="3">
    <source>
        <dbReference type="Pfam" id="PF17109"/>
    </source>
</evidence>
<proteinExistence type="predicted"/>
<dbReference type="InterPro" id="IPR056884">
    <property type="entry name" value="NPHP3-like_N"/>
</dbReference>
<feature type="compositionally biased region" description="Basic and acidic residues" evidence="2">
    <location>
        <begin position="1229"/>
        <end position="1243"/>
    </location>
</feature>
<comment type="caution">
    <text evidence="5">The sequence shown here is derived from an EMBL/GenBank/DDBJ whole genome shotgun (WGS) entry which is preliminary data.</text>
</comment>
<gene>
    <name evidence="5" type="ORF">HYALB_00011054</name>
</gene>
<dbReference type="OrthoDB" id="448455at2759"/>
<evidence type="ECO:0000313" key="5">
    <source>
        <dbReference type="EMBL" id="CAG8978789.1"/>
    </source>
</evidence>
<keyword evidence="6" id="KW-1185">Reference proteome</keyword>